<gene>
    <name evidence="3" type="ORF">AB675_4776</name>
</gene>
<dbReference type="GeneID" id="28736817"/>
<organism evidence="3 4">
    <name type="scientific">Cyphellophora attinorum</name>
    <dbReference type="NCBI Taxonomy" id="1664694"/>
    <lineage>
        <taxon>Eukaryota</taxon>
        <taxon>Fungi</taxon>
        <taxon>Dikarya</taxon>
        <taxon>Ascomycota</taxon>
        <taxon>Pezizomycotina</taxon>
        <taxon>Eurotiomycetes</taxon>
        <taxon>Chaetothyriomycetidae</taxon>
        <taxon>Chaetothyriales</taxon>
        <taxon>Cyphellophoraceae</taxon>
        <taxon>Cyphellophora</taxon>
    </lineage>
</organism>
<dbReference type="RefSeq" id="XP_017995570.1">
    <property type="nucleotide sequence ID" value="XM_018144938.1"/>
</dbReference>
<evidence type="ECO:0000256" key="1">
    <source>
        <dbReference type="ARBA" id="ARBA00023284"/>
    </source>
</evidence>
<dbReference type="VEuPathDB" id="FungiDB:AB675_4776"/>
<evidence type="ECO:0000313" key="3">
    <source>
        <dbReference type="EMBL" id="KPI35607.1"/>
    </source>
</evidence>
<dbReference type="SUPFAM" id="SSF52833">
    <property type="entry name" value="Thioredoxin-like"/>
    <property type="match status" value="1"/>
</dbReference>
<keyword evidence="1" id="KW-0676">Redox-active center</keyword>
<evidence type="ECO:0008006" key="5">
    <source>
        <dbReference type="Google" id="ProtNLM"/>
    </source>
</evidence>
<keyword evidence="4" id="KW-1185">Reference proteome</keyword>
<dbReference type="PANTHER" id="PTHR36417:SF2">
    <property type="entry name" value="SELENOPROTEIN DOMAIN PROTEIN (AFU_ORTHOLOGUE AFUA_1G05220)"/>
    <property type="match status" value="1"/>
</dbReference>
<dbReference type="Gene3D" id="3.40.30.10">
    <property type="entry name" value="Glutaredoxin"/>
    <property type="match status" value="1"/>
</dbReference>
<dbReference type="PANTHER" id="PTHR36417">
    <property type="entry name" value="SELENOPROTEIN DOMAIN PROTEIN (AFU_ORTHOLOGUE AFUA_1G05220)"/>
    <property type="match status" value="1"/>
</dbReference>
<sequence length="178" mass="19600">MATEKTQPQTTTTKSATGHITVPRITIQFCTQCKWDLRATYYAGELVRTFSTSIGEVALLPSTSGTFVIKLYHQASNDNSSHDTTNGNEAEVKVQETTIWDRKVDGGFPETKELKNRVRNVVEPGRGLGHTDRALKKGKEQKAEQDHRETSNGGGKDAEGNAGNVSVGERQEECEDCR</sequence>
<dbReference type="EMBL" id="LFJN01000038">
    <property type="protein sequence ID" value="KPI35607.1"/>
    <property type="molecule type" value="Genomic_DNA"/>
</dbReference>
<feature type="compositionally biased region" description="Basic and acidic residues" evidence="2">
    <location>
        <begin position="129"/>
        <end position="150"/>
    </location>
</feature>
<dbReference type="InterPro" id="IPR011893">
    <property type="entry name" value="Selenoprotein_Rdx-typ"/>
</dbReference>
<dbReference type="Proteomes" id="UP000038010">
    <property type="component" value="Unassembled WGS sequence"/>
</dbReference>
<proteinExistence type="predicted"/>
<evidence type="ECO:0000256" key="2">
    <source>
        <dbReference type="SAM" id="MobiDB-lite"/>
    </source>
</evidence>
<accession>A0A0N1NYF2</accession>
<reference evidence="3 4" key="1">
    <citation type="submission" date="2015-06" db="EMBL/GenBank/DDBJ databases">
        <title>Draft genome of the ant-associated black yeast Phialophora attae CBS 131958.</title>
        <authorList>
            <person name="Moreno L.F."/>
            <person name="Stielow B.J."/>
            <person name="de Hoog S."/>
            <person name="Vicente V.A."/>
            <person name="Weiss V.A."/>
            <person name="de Vries M."/>
            <person name="Cruz L.M."/>
            <person name="Souza E.M."/>
        </authorList>
    </citation>
    <scope>NUCLEOTIDE SEQUENCE [LARGE SCALE GENOMIC DNA]</scope>
    <source>
        <strain evidence="3 4">CBS 131958</strain>
    </source>
</reference>
<dbReference type="Pfam" id="PF10262">
    <property type="entry name" value="Rdx"/>
    <property type="match status" value="1"/>
</dbReference>
<dbReference type="OrthoDB" id="60822at2759"/>
<dbReference type="InterPro" id="IPR036249">
    <property type="entry name" value="Thioredoxin-like_sf"/>
</dbReference>
<dbReference type="AlphaFoldDB" id="A0A0N1NYF2"/>
<feature type="region of interest" description="Disordered" evidence="2">
    <location>
        <begin position="122"/>
        <end position="178"/>
    </location>
</feature>
<evidence type="ECO:0000313" key="4">
    <source>
        <dbReference type="Proteomes" id="UP000038010"/>
    </source>
</evidence>
<name>A0A0N1NYF2_9EURO</name>
<protein>
    <recommendedName>
        <fullName evidence="5">Selenoprotein W-like protein</fullName>
    </recommendedName>
</protein>
<comment type="caution">
    <text evidence="3">The sequence shown here is derived from an EMBL/GenBank/DDBJ whole genome shotgun (WGS) entry which is preliminary data.</text>
</comment>